<gene>
    <name evidence="6" type="ORF">ESB04_09580</name>
</gene>
<keyword evidence="4" id="KW-0456">Lyase</keyword>
<sequence length="347" mass="39113">MNQVIKQDIDFILDNLKGVDKIKNKTFLITGANGMLPAYLVETLLSINNLYSDANIKVIAWVRNLEKTKARFIGLLSNHFFSILEKDVCETHDFDCKIDYIIHAASQASPKHYNIDPVGTLSANILGTINLLNIARKQNVDSFLFFSSGEVYGEVEEGQVPIKEDTFGYLNPINVRSCYAESKRMGENICISWYHQYGVKVKIVRPFHTYGPGMALDDGRVFADFVSNILQKRDIVLKSDGSARRAFCYVADATLGFLTTLLHGEIGNVYNVGNPYQELSMLELAKILVDMKPELKLEVVYSENPNKNYLKSSIKVNSPNIDKIMNIGWTPSINVKEGFTRTIKSFE</sequence>
<comment type="caution">
    <text evidence="6">The sequence shown here is derived from an EMBL/GenBank/DDBJ whole genome shotgun (WGS) entry which is preliminary data.</text>
</comment>
<evidence type="ECO:0000256" key="4">
    <source>
        <dbReference type="ARBA" id="ARBA00023239"/>
    </source>
</evidence>
<dbReference type="Proteomes" id="UP000289455">
    <property type="component" value="Unassembled WGS sequence"/>
</dbReference>
<dbReference type="OrthoDB" id="9810015at2"/>
<dbReference type="EMBL" id="SDHY01000005">
    <property type="protein sequence ID" value="RXK48283.1"/>
    <property type="molecule type" value="Genomic_DNA"/>
</dbReference>
<dbReference type="RefSeq" id="WP_129027514.1">
    <property type="nucleotide sequence ID" value="NZ_SDHY01000005.1"/>
</dbReference>
<dbReference type="InterPro" id="IPR001509">
    <property type="entry name" value="Epimerase_deHydtase"/>
</dbReference>
<dbReference type="SUPFAM" id="SSF51735">
    <property type="entry name" value="NAD(P)-binding Rossmann-fold domains"/>
    <property type="match status" value="1"/>
</dbReference>
<keyword evidence="7" id="KW-1185">Reference proteome</keyword>
<dbReference type="GO" id="GO:0048040">
    <property type="term" value="F:UDP-glucuronate decarboxylase activity"/>
    <property type="evidence" value="ECO:0007669"/>
    <property type="project" value="TreeGrafter"/>
</dbReference>
<evidence type="ECO:0000256" key="2">
    <source>
        <dbReference type="ARBA" id="ARBA00022793"/>
    </source>
</evidence>
<evidence type="ECO:0000259" key="5">
    <source>
        <dbReference type="Pfam" id="PF01370"/>
    </source>
</evidence>
<evidence type="ECO:0000256" key="3">
    <source>
        <dbReference type="ARBA" id="ARBA00023027"/>
    </source>
</evidence>
<accession>A0A4Q1BYW2</accession>
<proteinExistence type="predicted"/>
<dbReference type="GO" id="GO:0070403">
    <property type="term" value="F:NAD+ binding"/>
    <property type="evidence" value="ECO:0007669"/>
    <property type="project" value="InterPro"/>
</dbReference>
<protein>
    <submittedName>
        <fullName evidence="6">NAD-dependent epimerase/dehydratase family protein</fullName>
    </submittedName>
</protein>
<dbReference type="InterPro" id="IPR044516">
    <property type="entry name" value="UXS-like"/>
</dbReference>
<dbReference type="PANTHER" id="PTHR43078">
    <property type="entry name" value="UDP-GLUCURONIC ACID DECARBOXYLASE-RELATED"/>
    <property type="match status" value="1"/>
</dbReference>
<dbReference type="AlphaFoldDB" id="A0A4Q1BYW2"/>
<organism evidence="6 7">
    <name type="scientific">Aquirufa rosea</name>
    <dbReference type="NCBI Taxonomy" id="2509241"/>
    <lineage>
        <taxon>Bacteria</taxon>
        <taxon>Pseudomonadati</taxon>
        <taxon>Bacteroidota</taxon>
        <taxon>Cytophagia</taxon>
        <taxon>Cytophagales</taxon>
        <taxon>Flectobacillaceae</taxon>
        <taxon>Aquirufa</taxon>
    </lineage>
</organism>
<dbReference type="PANTHER" id="PTHR43078:SF7">
    <property type="entry name" value="UDP-GLUCURONATE DECARBOXYLASE"/>
    <property type="match status" value="1"/>
</dbReference>
<dbReference type="GO" id="GO:0005737">
    <property type="term" value="C:cytoplasm"/>
    <property type="evidence" value="ECO:0007669"/>
    <property type="project" value="TreeGrafter"/>
</dbReference>
<evidence type="ECO:0000313" key="7">
    <source>
        <dbReference type="Proteomes" id="UP000289455"/>
    </source>
</evidence>
<feature type="domain" description="NAD-dependent epimerase/dehydratase" evidence="5">
    <location>
        <begin position="28"/>
        <end position="273"/>
    </location>
</feature>
<name>A0A4Q1BYW2_9BACT</name>
<keyword evidence="3" id="KW-0520">NAD</keyword>
<dbReference type="Pfam" id="PF01370">
    <property type="entry name" value="Epimerase"/>
    <property type="match status" value="1"/>
</dbReference>
<evidence type="ECO:0000313" key="6">
    <source>
        <dbReference type="EMBL" id="RXK48283.1"/>
    </source>
</evidence>
<keyword evidence="2" id="KW-0210">Decarboxylase</keyword>
<comment type="cofactor">
    <cofactor evidence="1">
        <name>NAD(+)</name>
        <dbReference type="ChEBI" id="CHEBI:57540"/>
    </cofactor>
</comment>
<evidence type="ECO:0000256" key="1">
    <source>
        <dbReference type="ARBA" id="ARBA00001911"/>
    </source>
</evidence>
<dbReference type="Gene3D" id="3.40.50.720">
    <property type="entry name" value="NAD(P)-binding Rossmann-like Domain"/>
    <property type="match status" value="1"/>
</dbReference>
<dbReference type="GO" id="GO:0042732">
    <property type="term" value="P:D-xylose metabolic process"/>
    <property type="evidence" value="ECO:0007669"/>
    <property type="project" value="InterPro"/>
</dbReference>
<reference evidence="6 7" key="1">
    <citation type="submission" date="2019-01" db="EMBL/GenBank/DDBJ databases">
        <title>Cytophagaceae bacterium strain CAR-16.</title>
        <authorList>
            <person name="Chen W.-M."/>
        </authorList>
    </citation>
    <scope>NUCLEOTIDE SEQUENCE [LARGE SCALE GENOMIC DNA]</scope>
    <source>
        <strain evidence="6 7">CAR-16</strain>
    </source>
</reference>
<dbReference type="InterPro" id="IPR036291">
    <property type="entry name" value="NAD(P)-bd_dom_sf"/>
</dbReference>